<dbReference type="RefSeq" id="WP_184965020.1">
    <property type="nucleotide sequence ID" value="NZ_BAAAWF010000058.1"/>
</dbReference>
<evidence type="ECO:0000313" key="1">
    <source>
        <dbReference type="EMBL" id="MBB5927462.1"/>
    </source>
</evidence>
<organism evidence="1 2">
    <name type="scientific">Streptomyces echinatus</name>
    <dbReference type="NCBI Taxonomy" id="67293"/>
    <lineage>
        <taxon>Bacteria</taxon>
        <taxon>Bacillati</taxon>
        <taxon>Actinomycetota</taxon>
        <taxon>Actinomycetes</taxon>
        <taxon>Kitasatosporales</taxon>
        <taxon>Streptomycetaceae</taxon>
        <taxon>Streptomyces</taxon>
    </lineage>
</organism>
<reference evidence="1 2" key="1">
    <citation type="submission" date="2020-08" db="EMBL/GenBank/DDBJ databases">
        <title>Genomic Encyclopedia of Type Strains, Phase III (KMG-III): the genomes of soil and plant-associated and newly described type strains.</title>
        <authorList>
            <person name="Whitman W."/>
        </authorList>
    </citation>
    <scope>NUCLEOTIDE SEQUENCE [LARGE SCALE GENOMIC DNA]</scope>
    <source>
        <strain evidence="1 2">CECT 3313</strain>
    </source>
</reference>
<gene>
    <name evidence="1" type="ORF">FHS34_002920</name>
</gene>
<dbReference type="Gene3D" id="3.40.1260.10">
    <property type="entry name" value="DsrEFH-like"/>
    <property type="match status" value="1"/>
</dbReference>
<comment type="caution">
    <text evidence="1">The sequence shown here is derived from an EMBL/GenBank/DDBJ whole genome shotgun (WGS) entry which is preliminary data.</text>
</comment>
<dbReference type="AlphaFoldDB" id="A0A7W9PUC6"/>
<accession>A0A7W9PUC6</accession>
<dbReference type="SUPFAM" id="SSF75169">
    <property type="entry name" value="DsrEFH-like"/>
    <property type="match status" value="1"/>
</dbReference>
<proteinExistence type="predicted"/>
<keyword evidence="2" id="KW-1185">Reference proteome</keyword>
<keyword evidence="1" id="KW-0808">Transferase</keyword>
<dbReference type="Proteomes" id="UP000585836">
    <property type="component" value="Unassembled WGS sequence"/>
</dbReference>
<dbReference type="GO" id="GO:0016740">
    <property type="term" value="F:transferase activity"/>
    <property type="evidence" value="ECO:0007669"/>
    <property type="project" value="UniProtKB-KW"/>
</dbReference>
<name>A0A7W9PUC6_9ACTN</name>
<dbReference type="InterPro" id="IPR027396">
    <property type="entry name" value="DsrEFH-like"/>
</dbReference>
<dbReference type="EMBL" id="JACHJK010000004">
    <property type="protein sequence ID" value="MBB5927462.1"/>
    <property type="molecule type" value="Genomic_DNA"/>
</dbReference>
<sequence>MTQDLPAEQYLLVETRSGDTADRFLADAAALAGAGERVRLFLAADGVALGIRGVSAGLTRFLGAGGQAWIDEFTLAHRALHAAPLAPGLRTTGMGDLADWLLEPGTRVVWH</sequence>
<protein>
    <submittedName>
        <fullName evidence="1">Sulfur relay (Sulfurtransferase) complex TusBCD TusD component (DsrE family)</fullName>
    </submittedName>
</protein>
<evidence type="ECO:0000313" key="2">
    <source>
        <dbReference type="Proteomes" id="UP000585836"/>
    </source>
</evidence>